<dbReference type="InterPro" id="IPR011333">
    <property type="entry name" value="SKP1/BTB/POZ_sf"/>
</dbReference>
<comment type="function">
    <text evidence="9">Auxiliary subunit of GABA-B receptors that determine the pharmacology and kinetics of the receptor response. Increases agonist potency and markedly alter the G-protein signaling of the receptors by accelerating onset and promoting desensitization.</text>
</comment>
<feature type="compositionally biased region" description="Polar residues" evidence="10">
    <location>
        <begin position="145"/>
        <end position="156"/>
    </location>
</feature>
<dbReference type="GO" id="GO:0042734">
    <property type="term" value="C:presynaptic membrane"/>
    <property type="evidence" value="ECO:0007669"/>
    <property type="project" value="UniProtKB-SubCell"/>
</dbReference>
<evidence type="ECO:0000313" key="13">
    <source>
        <dbReference type="Proteomes" id="UP000727407"/>
    </source>
</evidence>
<dbReference type="InterPro" id="IPR057093">
    <property type="entry name" value="H1_KCTD8_12_16"/>
</dbReference>
<feature type="domain" description="BTB" evidence="11">
    <location>
        <begin position="23"/>
        <end position="134"/>
    </location>
</feature>
<sequence>MALTENCRIYQAPKESGATQTSDVIELNVGGQVYYTRRATLTSMPNSLLAKMFASKKETSSSSSSSADMARDTRGRCFIDRDGFLFRYVLDYLRDRHVVLPDHFPERGRLKREAEYFQLPELVKILSPDELRRDEYPHSDLDDASQCSGDQRSYPSSHRRYGFITVASARDACGPDAKGGRLPKLFVCGRVALAKEVFGEALRESRDPERPPERYTSRFVLTFGHAERAFDLLAESGFRLVACSSALTSPLYAAHTDDRQWCKCTEYVFYRRGFSK</sequence>
<dbReference type="SMART" id="SM00225">
    <property type="entry name" value="BTB"/>
    <property type="match status" value="1"/>
</dbReference>
<dbReference type="Pfam" id="PF23110">
    <property type="entry name" value="H1_KCTD8_12_16"/>
    <property type="match status" value="1"/>
</dbReference>
<comment type="subcellular location">
    <subcellularLocation>
        <location evidence="7">Postsynaptic cell membrane</location>
    </subcellularLocation>
    <subcellularLocation>
        <location evidence="8">Presynaptic cell membrane</location>
    </subcellularLocation>
</comment>
<dbReference type="OrthoDB" id="2414723at2759"/>
<keyword evidence="2" id="KW-0597">Phosphoprotein</keyword>
<keyword evidence="4" id="KW-0472">Membrane</keyword>
<evidence type="ECO:0000256" key="9">
    <source>
        <dbReference type="ARBA" id="ARBA00057758"/>
    </source>
</evidence>
<dbReference type="Pfam" id="PF02214">
    <property type="entry name" value="BTB_2"/>
    <property type="match status" value="1"/>
</dbReference>
<evidence type="ECO:0000259" key="11">
    <source>
        <dbReference type="SMART" id="SM00225"/>
    </source>
</evidence>
<evidence type="ECO:0000256" key="2">
    <source>
        <dbReference type="ARBA" id="ARBA00022553"/>
    </source>
</evidence>
<evidence type="ECO:0000256" key="5">
    <source>
        <dbReference type="ARBA" id="ARBA00023257"/>
    </source>
</evidence>
<keyword evidence="13" id="KW-1185">Reference proteome</keyword>
<keyword evidence="5" id="KW-0628">Postsynaptic cell membrane</keyword>
<dbReference type="GO" id="GO:0045211">
    <property type="term" value="C:postsynaptic membrane"/>
    <property type="evidence" value="ECO:0007669"/>
    <property type="project" value="UniProtKB-SubCell"/>
</dbReference>
<evidence type="ECO:0000256" key="1">
    <source>
        <dbReference type="ARBA" id="ARBA00022475"/>
    </source>
</evidence>
<evidence type="ECO:0000256" key="7">
    <source>
        <dbReference type="ARBA" id="ARBA00034100"/>
    </source>
</evidence>
<dbReference type="GO" id="GO:0008277">
    <property type="term" value="P:regulation of G protein-coupled receptor signaling pathway"/>
    <property type="evidence" value="ECO:0007669"/>
    <property type="project" value="TreeGrafter"/>
</dbReference>
<dbReference type="GO" id="GO:0051260">
    <property type="term" value="P:protein homooligomerization"/>
    <property type="evidence" value="ECO:0007669"/>
    <property type="project" value="InterPro"/>
</dbReference>
<dbReference type="PANTHER" id="PTHR14499">
    <property type="entry name" value="POTASSIUM CHANNEL TETRAMERIZATION DOMAIN-CONTAINING"/>
    <property type="match status" value="1"/>
</dbReference>
<accession>A0A8J4UVA3</accession>
<dbReference type="InterPro" id="IPR000210">
    <property type="entry name" value="BTB/POZ_dom"/>
</dbReference>
<keyword evidence="1" id="KW-1003">Cell membrane</keyword>
<evidence type="ECO:0000256" key="4">
    <source>
        <dbReference type="ARBA" id="ARBA00023136"/>
    </source>
</evidence>
<dbReference type="InterPro" id="IPR003131">
    <property type="entry name" value="T1-type_BTB"/>
</dbReference>
<evidence type="ECO:0000256" key="8">
    <source>
        <dbReference type="ARBA" id="ARBA00034111"/>
    </source>
</evidence>
<name>A0A8J4UVA3_CLAMG</name>
<evidence type="ECO:0000313" key="12">
    <source>
        <dbReference type="EMBL" id="KAF5904895.1"/>
    </source>
</evidence>
<feature type="region of interest" description="Disordered" evidence="10">
    <location>
        <begin position="137"/>
        <end position="156"/>
    </location>
</feature>
<gene>
    <name evidence="12" type="primary">kctd18</name>
    <name evidence="12" type="ORF">DAT39_005449</name>
</gene>
<organism evidence="12 13">
    <name type="scientific">Clarias magur</name>
    <name type="common">Asian catfish</name>
    <name type="synonym">Macropteronotus magur</name>
    <dbReference type="NCBI Taxonomy" id="1594786"/>
    <lineage>
        <taxon>Eukaryota</taxon>
        <taxon>Metazoa</taxon>
        <taxon>Chordata</taxon>
        <taxon>Craniata</taxon>
        <taxon>Vertebrata</taxon>
        <taxon>Euteleostomi</taxon>
        <taxon>Actinopterygii</taxon>
        <taxon>Neopterygii</taxon>
        <taxon>Teleostei</taxon>
        <taxon>Ostariophysi</taxon>
        <taxon>Siluriformes</taxon>
        <taxon>Clariidae</taxon>
        <taxon>Clarias</taxon>
    </lineage>
</organism>
<dbReference type="AlphaFoldDB" id="A0A8J4UVA3"/>
<evidence type="ECO:0000256" key="6">
    <source>
        <dbReference type="ARBA" id="ARBA00023273"/>
    </source>
</evidence>
<keyword evidence="6" id="KW-0966">Cell projection</keyword>
<dbReference type="SUPFAM" id="SSF54695">
    <property type="entry name" value="POZ domain"/>
    <property type="match status" value="1"/>
</dbReference>
<comment type="caution">
    <text evidence="12">The sequence shown here is derived from an EMBL/GenBank/DDBJ whole genome shotgun (WGS) entry which is preliminary data.</text>
</comment>
<dbReference type="Gene3D" id="3.30.710.10">
    <property type="entry name" value="Potassium Channel Kv1.1, Chain A"/>
    <property type="match status" value="1"/>
</dbReference>
<dbReference type="Proteomes" id="UP000727407">
    <property type="component" value="Unassembled WGS sequence"/>
</dbReference>
<protein>
    <submittedName>
        <fullName evidence="12">BTB/POZ domain-containing protein KCTD16-like</fullName>
    </submittedName>
</protein>
<proteinExistence type="predicted"/>
<keyword evidence="3" id="KW-0770">Synapse</keyword>
<evidence type="ECO:0000256" key="3">
    <source>
        <dbReference type="ARBA" id="ARBA00023018"/>
    </source>
</evidence>
<dbReference type="PANTHER" id="PTHR14499:SF142">
    <property type="entry name" value="LEFTOVER_RIGHTON-LIKE 1"/>
    <property type="match status" value="1"/>
</dbReference>
<reference evidence="12" key="1">
    <citation type="submission" date="2020-07" db="EMBL/GenBank/DDBJ databases">
        <title>Clarias magur genome sequencing, assembly and annotation.</title>
        <authorList>
            <person name="Kushwaha B."/>
            <person name="Kumar R."/>
            <person name="Das P."/>
            <person name="Joshi C.G."/>
            <person name="Kumar D."/>
            <person name="Nagpure N.S."/>
            <person name="Pandey M."/>
            <person name="Agarwal S."/>
            <person name="Srivastava S."/>
            <person name="Singh M."/>
            <person name="Sahoo L."/>
            <person name="Jayasankar P."/>
            <person name="Meher P.K."/>
            <person name="Koringa P.G."/>
            <person name="Iquebal M.A."/>
            <person name="Das S.P."/>
            <person name="Bit A."/>
            <person name="Patnaik S."/>
            <person name="Patel N."/>
            <person name="Shah T.M."/>
            <person name="Hinsu A."/>
            <person name="Jena J.K."/>
        </authorList>
    </citation>
    <scope>NUCLEOTIDE SEQUENCE</scope>
    <source>
        <strain evidence="12">CIFAMagur01</strain>
        <tissue evidence="12">Testis</tissue>
    </source>
</reference>
<dbReference type="GO" id="GO:0043235">
    <property type="term" value="C:receptor complex"/>
    <property type="evidence" value="ECO:0007669"/>
    <property type="project" value="TreeGrafter"/>
</dbReference>
<dbReference type="EMBL" id="QNUK01000051">
    <property type="protein sequence ID" value="KAF5904895.1"/>
    <property type="molecule type" value="Genomic_DNA"/>
</dbReference>
<evidence type="ECO:0000256" key="10">
    <source>
        <dbReference type="SAM" id="MobiDB-lite"/>
    </source>
</evidence>